<evidence type="ECO:0000313" key="4">
    <source>
        <dbReference type="Proteomes" id="UP000530571"/>
    </source>
</evidence>
<protein>
    <submittedName>
        <fullName evidence="3">TRAP-type C4-dicarboxylate transport system substrate-binding protein</fullName>
    </submittedName>
</protein>
<keyword evidence="4" id="KW-1185">Reference proteome</keyword>
<evidence type="ECO:0000313" key="3">
    <source>
        <dbReference type="EMBL" id="MBB4124162.1"/>
    </source>
</evidence>
<evidence type="ECO:0000256" key="1">
    <source>
        <dbReference type="ARBA" id="ARBA00022729"/>
    </source>
</evidence>
<feature type="chain" id="PRO_5030743224" evidence="2">
    <location>
        <begin position="24"/>
        <end position="347"/>
    </location>
</feature>
<dbReference type="EMBL" id="JACIDZ010000018">
    <property type="protein sequence ID" value="MBB4124162.1"/>
    <property type="molecule type" value="Genomic_DNA"/>
</dbReference>
<dbReference type="InterPro" id="IPR018389">
    <property type="entry name" value="DctP_fam"/>
</dbReference>
<sequence length="347" mass="37673">MHSMLSRAILAAGAIALSGSAMAETPLRIAGNFSQNNNQVEIERSFFEALPEASGVDLGINYNPMDVVGVKAPDALRLLRGGTFDIMSVQIGMASRDDPFFEGVDLMGVATDMDALHEVVDAYRGPFDERLQEKFNAKVLTLWPFGPQVFFCNEKIEGLDDLQGLKVRSFTPSMSAMLESFGATPVTLQFSEVYPALQRGVASCGVTSPISANSGNWPEVTSYLLPLSVSGSVQGHFMNLDTWKSLSPDEQDALMAQFKTLEDHMWDLAKTANGEAIACNTGQDGCETYKKFDMELVEISAEDQQRIKDVATEVVLPIWKETCNAVDPSCSDTWNATAGKAAGITIE</sequence>
<organism evidence="3 4">
    <name type="scientific">Martelella radicis</name>
    <dbReference type="NCBI Taxonomy" id="1397476"/>
    <lineage>
        <taxon>Bacteria</taxon>
        <taxon>Pseudomonadati</taxon>
        <taxon>Pseudomonadota</taxon>
        <taxon>Alphaproteobacteria</taxon>
        <taxon>Hyphomicrobiales</taxon>
        <taxon>Aurantimonadaceae</taxon>
        <taxon>Martelella</taxon>
    </lineage>
</organism>
<accession>A0A7W6PB79</accession>
<gene>
    <name evidence="3" type="ORF">GGR30_004117</name>
</gene>
<dbReference type="GO" id="GO:0055085">
    <property type="term" value="P:transmembrane transport"/>
    <property type="evidence" value="ECO:0007669"/>
    <property type="project" value="InterPro"/>
</dbReference>
<reference evidence="3 4" key="1">
    <citation type="submission" date="2020-08" db="EMBL/GenBank/DDBJ databases">
        <title>Genomic Encyclopedia of Type Strains, Phase IV (KMG-IV): sequencing the most valuable type-strain genomes for metagenomic binning, comparative biology and taxonomic classification.</title>
        <authorList>
            <person name="Goeker M."/>
        </authorList>
    </citation>
    <scope>NUCLEOTIDE SEQUENCE [LARGE SCALE GENOMIC DNA]</scope>
    <source>
        <strain evidence="3 4">DSM 28101</strain>
    </source>
</reference>
<feature type="signal peptide" evidence="2">
    <location>
        <begin position="1"/>
        <end position="23"/>
    </location>
</feature>
<dbReference type="NCBIfam" id="NF037995">
    <property type="entry name" value="TRAP_S1"/>
    <property type="match status" value="1"/>
</dbReference>
<dbReference type="Gene3D" id="3.40.190.170">
    <property type="entry name" value="Bacterial extracellular solute-binding protein, family 7"/>
    <property type="match status" value="1"/>
</dbReference>
<dbReference type="InterPro" id="IPR038404">
    <property type="entry name" value="TRAP_DctP_sf"/>
</dbReference>
<dbReference type="Pfam" id="PF03480">
    <property type="entry name" value="DctP"/>
    <property type="match status" value="1"/>
</dbReference>
<name>A0A7W6PB79_9HYPH</name>
<dbReference type="CDD" id="cd13602">
    <property type="entry name" value="PBP2_TRAP_BpDctp6_7"/>
    <property type="match status" value="1"/>
</dbReference>
<comment type="caution">
    <text evidence="3">The sequence shown here is derived from an EMBL/GenBank/DDBJ whole genome shotgun (WGS) entry which is preliminary data.</text>
</comment>
<dbReference type="PANTHER" id="PTHR33376">
    <property type="match status" value="1"/>
</dbReference>
<evidence type="ECO:0000256" key="2">
    <source>
        <dbReference type="SAM" id="SignalP"/>
    </source>
</evidence>
<keyword evidence="1 2" id="KW-0732">Signal</keyword>
<dbReference type="PANTHER" id="PTHR33376:SF4">
    <property type="entry name" value="SIALIC ACID-BINDING PERIPLASMIC PROTEIN SIAP"/>
    <property type="match status" value="1"/>
</dbReference>
<proteinExistence type="predicted"/>
<dbReference type="RefSeq" id="WP_183490574.1">
    <property type="nucleotide sequence ID" value="NZ_JACIDZ010000018.1"/>
</dbReference>
<dbReference type="Proteomes" id="UP000530571">
    <property type="component" value="Unassembled WGS sequence"/>
</dbReference>
<dbReference type="AlphaFoldDB" id="A0A7W6PB79"/>